<dbReference type="Gene3D" id="3.20.20.70">
    <property type="entry name" value="Aldolase class I"/>
    <property type="match status" value="1"/>
</dbReference>
<dbReference type="InterPro" id="IPR013785">
    <property type="entry name" value="Aldolase_TIM"/>
</dbReference>
<evidence type="ECO:0000256" key="2">
    <source>
        <dbReference type="ARBA" id="ARBA00023002"/>
    </source>
</evidence>
<dbReference type="InterPro" id="IPR001155">
    <property type="entry name" value="OxRdtase_FMN_N"/>
</dbReference>
<comment type="caution">
    <text evidence="4">The sequence shown here is derived from an EMBL/GenBank/DDBJ whole genome shotgun (WGS) entry which is preliminary data.</text>
</comment>
<gene>
    <name evidence="4" type="ORF">MUB52_22030</name>
</gene>
<dbReference type="RefSeq" id="WP_263846327.1">
    <property type="nucleotide sequence ID" value="NZ_JALIEB010000028.1"/>
</dbReference>
<dbReference type="SUPFAM" id="SSF51395">
    <property type="entry name" value="FMN-linked oxidoreductases"/>
    <property type="match status" value="1"/>
</dbReference>
<reference evidence="4 5" key="1">
    <citation type="submission" date="2022-04" db="EMBL/GenBank/DDBJ databases">
        <title>Roseobacter sp. WL0113 is a bacterium isolated from neritic sediment.</title>
        <authorList>
            <person name="Wang L."/>
            <person name="He W."/>
            <person name="Zhang D.-F."/>
        </authorList>
    </citation>
    <scope>NUCLEOTIDE SEQUENCE [LARGE SCALE GENOMIC DNA]</scope>
    <source>
        <strain evidence="4 5">WL0113</strain>
    </source>
</reference>
<dbReference type="InterPro" id="IPR051799">
    <property type="entry name" value="NADH_flavin_oxidoreductase"/>
</dbReference>
<sequence>MSNDVLFQPLELPCGVTLKNRVIKAAMSDALGDGRGQPTEEQHRLYATWAEGGLAAAVVGEVQGTPHFAENPGNLVLRAESVQAFRPLAIAGTAHGAQLWVQLGHAGALAHGAISRPAGPSAIDVPGLRCDALSLQDVRALPDGFAQTAAFAQRAGFGGVEIHAAHGFLLSQFLSPLFNQRQDSYGGTAAARRRIVLDVVAAVRDAVGPGFPVAIKINASDMLQGGLTETDALELVAALEATSVDLIDISGGTYFPGAASSLDSGGAGPYFAAFAKEARRRTSRPLMLTGGIKSKAQAVDLLQTGDVDVVGLARALVLQPDLPKLWQRDEMLCPHFPKLAPGGEGAVTAWYTMRIAAIAASTEAAYDLETADALAAVKRTEAENAIRWKDAFRI</sequence>
<keyword evidence="1" id="KW-0285">Flavoprotein</keyword>
<evidence type="ECO:0000313" key="5">
    <source>
        <dbReference type="Proteomes" id="UP001208690"/>
    </source>
</evidence>
<proteinExistence type="predicted"/>
<feature type="domain" description="NADH:flavin oxidoreductase/NADH oxidase N-terminal" evidence="3">
    <location>
        <begin position="6"/>
        <end position="324"/>
    </location>
</feature>
<dbReference type="Proteomes" id="UP001208690">
    <property type="component" value="Unassembled WGS sequence"/>
</dbReference>
<dbReference type="EMBL" id="JALIEB010000028">
    <property type="protein sequence ID" value="MCV3274123.1"/>
    <property type="molecule type" value="Genomic_DNA"/>
</dbReference>
<dbReference type="PANTHER" id="PTHR43656">
    <property type="entry name" value="BINDING OXIDOREDUCTASE, PUTATIVE (AFU_ORTHOLOGUE AFUA_2G08260)-RELATED"/>
    <property type="match status" value="1"/>
</dbReference>
<evidence type="ECO:0000259" key="3">
    <source>
        <dbReference type="Pfam" id="PF00724"/>
    </source>
</evidence>
<keyword evidence="5" id="KW-1185">Reference proteome</keyword>
<protein>
    <submittedName>
        <fullName evidence="4">Oxidoreductase</fullName>
    </submittedName>
</protein>
<keyword evidence="2" id="KW-0560">Oxidoreductase</keyword>
<evidence type="ECO:0000256" key="1">
    <source>
        <dbReference type="ARBA" id="ARBA00022630"/>
    </source>
</evidence>
<organism evidence="4 5">
    <name type="scientific">Roseobacter sinensis</name>
    <dbReference type="NCBI Taxonomy" id="2931391"/>
    <lineage>
        <taxon>Bacteria</taxon>
        <taxon>Pseudomonadati</taxon>
        <taxon>Pseudomonadota</taxon>
        <taxon>Alphaproteobacteria</taxon>
        <taxon>Rhodobacterales</taxon>
        <taxon>Roseobacteraceae</taxon>
        <taxon>Roseobacter</taxon>
    </lineage>
</organism>
<dbReference type="Pfam" id="PF00724">
    <property type="entry name" value="Oxidored_FMN"/>
    <property type="match status" value="1"/>
</dbReference>
<accession>A0ABT3BKM7</accession>
<evidence type="ECO:0000313" key="4">
    <source>
        <dbReference type="EMBL" id="MCV3274123.1"/>
    </source>
</evidence>
<name>A0ABT3BKM7_9RHOB</name>
<dbReference type="PANTHER" id="PTHR43656:SF2">
    <property type="entry name" value="BINDING OXIDOREDUCTASE, PUTATIVE (AFU_ORTHOLOGUE AFUA_2G08260)-RELATED"/>
    <property type="match status" value="1"/>
</dbReference>